<gene>
    <name evidence="1" type="ORF">RHGRI_003400</name>
</gene>
<accession>A0AAV6L5C5</accession>
<keyword evidence="2" id="KW-1185">Reference proteome</keyword>
<evidence type="ECO:0000313" key="2">
    <source>
        <dbReference type="Proteomes" id="UP000823749"/>
    </source>
</evidence>
<evidence type="ECO:0000313" key="1">
    <source>
        <dbReference type="EMBL" id="KAG5560091.1"/>
    </source>
</evidence>
<name>A0AAV6L5C5_9ERIC</name>
<comment type="caution">
    <text evidence="1">The sequence shown here is derived from an EMBL/GenBank/DDBJ whole genome shotgun (WGS) entry which is preliminary data.</text>
</comment>
<dbReference type="AlphaFoldDB" id="A0AAV6L5C5"/>
<protein>
    <submittedName>
        <fullName evidence="1">Uncharacterized protein</fullName>
    </submittedName>
</protein>
<sequence>MPGLEELMSTKESFVSNNEALVSKVQEMFITNIELIVKNEELIKLLTHSQTKRMVDESDCAYVSFHYYCHVLADCEG</sequence>
<organism evidence="1 2">
    <name type="scientific">Rhododendron griersonianum</name>
    <dbReference type="NCBI Taxonomy" id="479676"/>
    <lineage>
        <taxon>Eukaryota</taxon>
        <taxon>Viridiplantae</taxon>
        <taxon>Streptophyta</taxon>
        <taxon>Embryophyta</taxon>
        <taxon>Tracheophyta</taxon>
        <taxon>Spermatophyta</taxon>
        <taxon>Magnoliopsida</taxon>
        <taxon>eudicotyledons</taxon>
        <taxon>Gunneridae</taxon>
        <taxon>Pentapetalae</taxon>
        <taxon>asterids</taxon>
        <taxon>Ericales</taxon>
        <taxon>Ericaceae</taxon>
        <taxon>Ericoideae</taxon>
        <taxon>Rhodoreae</taxon>
        <taxon>Rhododendron</taxon>
    </lineage>
</organism>
<proteinExistence type="predicted"/>
<dbReference type="EMBL" id="JACTNZ010000002">
    <property type="protein sequence ID" value="KAG5560091.1"/>
    <property type="molecule type" value="Genomic_DNA"/>
</dbReference>
<reference evidence="1" key="1">
    <citation type="submission" date="2020-08" db="EMBL/GenBank/DDBJ databases">
        <title>Plant Genome Project.</title>
        <authorList>
            <person name="Zhang R.-G."/>
        </authorList>
    </citation>
    <scope>NUCLEOTIDE SEQUENCE</scope>
    <source>
        <strain evidence="1">WSP0</strain>
        <tissue evidence="1">Leaf</tissue>
    </source>
</reference>
<dbReference type="Proteomes" id="UP000823749">
    <property type="component" value="Chromosome 2"/>
</dbReference>